<reference evidence="1" key="1">
    <citation type="submission" date="2014-11" db="EMBL/GenBank/DDBJ databases">
        <authorList>
            <person name="Amaro Gonzalez C."/>
        </authorList>
    </citation>
    <scope>NUCLEOTIDE SEQUENCE</scope>
</reference>
<reference evidence="1" key="2">
    <citation type="journal article" date="2015" name="Fish Shellfish Immunol.">
        <title>Early steps in the European eel (Anguilla anguilla)-Vibrio vulnificus interaction in the gills: Role of the RtxA13 toxin.</title>
        <authorList>
            <person name="Callol A."/>
            <person name="Pajuelo D."/>
            <person name="Ebbesson L."/>
            <person name="Teles M."/>
            <person name="MacKenzie S."/>
            <person name="Amaro C."/>
        </authorList>
    </citation>
    <scope>NUCLEOTIDE SEQUENCE</scope>
</reference>
<proteinExistence type="predicted"/>
<accession>A0A0E9RIH4</accession>
<organism evidence="1">
    <name type="scientific">Anguilla anguilla</name>
    <name type="common">European freshwater eel</name>
    <name type="synonym">Muraena anguilla</name>
    <dbReference type="NCBI Taxonomy" id="7936"/>
    <lineage>
        <taxon>Eukaryota</taxon>
        <taxon>Metazoa</taxon>
        <taxon>Chordata</taxon>
        <taxon>Craniata</taxon>
        <taxon>Vertebrata</taxon>
        <taxon>Euteleostomi</taxon>
        <taxon>Actinopterygii</taxon>
        <taxon>Neopterygii</taxon>
        <taxon>Teleostei</taxon>
        <taxon>Anguilliformes</taxon>
        <taxon>Anguillidae</taxon>
        <taxon>Anguilla</taxon>
    </lineage>
</organism>
<sequence>MIKNINTSAYVISYNSITQKMSETNCV</sequence>
<dbReference type="AlphaFoldDB" id="A0A0E9RIH4"/>
<protein>
    <submittedName>
        <fullName evidence="1">Uncharacterized protein</fullName>
    </submittedName>
</protein>
<dbReference type="EMBL" id="GBXM01080434">
    <property type="protein sequence ID" value="JAH28143.1"/>
    <property type="molecule type" value="Transcribed_RNA"/>
</dbReference>
<evidence type="ECO:0000313" key="1">
    <source>
        <dbReference type="EMBL" id="JAH28143.1"/>
    </source>
</evidence>
<name>A0A0E9RIH4_ANGAN</name>